<dbReference type="CDD" id="cd13608">
    <property type="entry name" value="PBP2_OpuCC_like"/>
    <property type="match status" value="1"/>
</dbReference>
<dbReference type="AlphaFoldDB" id="A0A7G9T536"/>
<dbReference type="SUPFAM" id="SSF53850">
    <property type="entry name" value="Periplasmic binding protein-like II"/>
    <property type="match status" value="1"/>
</dbReference>
<sequence length="310" mass="34919">MKTKKKWVILGLFAIGIGVLLASQNLFSNQRQSKNEVIKIGTMNTTESQIVGNIISELMTHRSTQKTMMVNNLGSSSVAHQAMLRGDIDISATRYTGTEIAATLNQPAIFNQQEAQKVVKKAFTERFNQTWFDTYGFSNTYVLLVTPKVAEKYHLKTISDLAKVSSKLTMAVDSSWFEKSGDGYDAFVKKYQTNFKRILPMQIGLVYPSVSKGNVDVAMGYSTDSRIMSSHLVMLKDDLHFFPAYDTSMVVSNELLKRQPQLKATLNKLIGQINLEEMQKLNYQVDHQGLAPEKVAHDYLMENNYFQGGK</sequence>
<reference evidence="2 3" key="1">
    <citation type="submission" date="2020-08" db="EMBL/GenBank/DDBJ databases">
        <title>Genome sequence of Weissella diestrammenae KACC 16890T.</title>
        <authorList>
            <person name="Hyun D.-W."/>
            <person name="Bae J.-W."/>
        </authorList>
    </citation>
    <scope>NUCLEOTIDE SEQUENCE [LARGE SCALE GENOMIC DNA]</scope>
    <source>
        <strain evidence="2 3">KACC 16890</strain>
    </source>
</reference>
<dbReference type="Pfam" id="PF04069">
    <property type="entry name" value="OpuAC"/>
    <property type="match status" value="1"/>
</dbReference>
<evidence type="ECO:0000313" key="3">
    <source>
        <dbReference type="Proteomes" id="UP000515800"/>
    </source>
</evidence>
<dbReference type="GO" id="GO:0022857">
    <property type="term" value="F:transmembrane transporter activity"/>
    <property type="evidence" value="ECO:0007669"/>
    <property type="project" value="InterPro"/>
</dbReference>
<dbReference type="Proteomes" id="UP000515800">
    <property type="component" value="Chromosome"/>
</dbReference>
<name>A0A7G9T536_9LACO</name>
<dbReference type="KEGG" id="wdi:H9L19_07550"/>
<accession>A0A7G9T536</accession>
<dbReference type="EMBL" id="CP060724">
    <property type="protein sequence ID" value="QNN75211.1"/>
    <property type="molecule type" value="Genomic_DNA"/>
</dbReference>
<dbReference type="InterPro" id="IPR007210">
    <property type="entry name" value="ABC_Gly_betaine_transp_sub-bd"/>
</dbReference>
<dbReference type="Gene3D" id="3.40.190.10">
    <property type="entry name" value="Periplasmic binding protein-like II"/>
    <property type="match status" value="1"/>
</dbReference>
<protein>
    <submittedName>
        <fullName evidence="2">Osmoprotectant ABC transporter substrate-binding protein</fullName>
    </submittedName>
</protein>
<dbReference type="RefSeq" id="WP_187529045.1">
    <property type="nucleotide sequence ID" value="NZ_CP060724.1"/>
</dbReference>
<gene>
    <name evidence="2" type="ORF">H9L19_07550</name>
</gene>
<keyword evidence="3" id="KW-1185">Reference proteome</keyword>
<dbReference type="GO" id="GO:0043190">
    <property type="term" value="C:ATP-binding cassette (ABC) transporter complex"/>
    <property type="evidence" value="ECO:0007669"/>
    <property type="project" value="InterPro"/>
</dbReference>
<evidence type="ECO:0000313" key="2">
    <source>
        <dbReference type="EMBL" id="QNN75211.1"/>
    </source>
</evidence>
<evidence type="ECO:0000259" key="1">
    <source>
        <dbReference type="Pfam" id="PF04069"/>
    </source>
</evidence>
<organism evidence="2 3">
    <name type="scientific">Weissella diestrammenae</name>
    <dbReference type="NCBI Taxonomy" id="1162633"/>
    <lineage>
        <taxon>Bacteria</taxon>
        <taxon>Bacillati</taxon>
        <taxon>Bacillota</taxon>
        <taxon>Bacilli</taxon>
        <taxon>Lactobacillales</taxon>
        <taxon>Lactobacillaceae</taxon>
        <taxon>Weissella</taxon>
    </lineage>
</organism>
<feature type="domain" description="ABC-type glycine betaine transport system substrate-binding" evidence="1">
    <location>
        <begin position="38"/>
        <end position="300"/>
    </location>
</feature>
<proteinExistence type="predicted"/>
<dbReference type="Gene3D" id="3.40.190.120">
    <property type="entry name" value="Osmoprotection protein (prox), domain 2"/>
    <property type="match status" value="1"/>
</dbReference>